<organism evidence="2 3">
    <name type="scientific">Zhongshania aquimaris</name>
    <dbReference type="NCBI Taxonomy" id="2857107"/>
    <lineage>
        <taxon>Bacteria</taxon>
        <taxon>Pseudomonadati</taxon>
        <taxon>Pseudomonadota</taxon>
        <taxon>Gammaproteobacteria</taxon>
        <taxon>Cellvibrionales</taxon>
        <taxon>Spongiibacteraceae</taxon>
        <taxon>Zhongshania</taxon>
    </lineage>
</organism>
<dbReference type="EMBL" id="JAHWDQ010000007">
    <property type="protein sequence ID" value="MBW2942728.1"/>
    <property type="molecule type" value="Genomic_DNA"/>
</dbReference>
<gene>
    <name evidence="2" type="ORF">KXJ70_18155</name>
</gene>
<sequence>MGNSAAVKSNEPVSMASTKRRIVDADAHVEPPYEMWREYLPSELRDLAPYIEEGDEHDWIVFEGNRRPVRLISNMAGKEGKDFKMFGKRSEMRKIWLPDVRLADMDTDGMDAAVMFGGGPLGTKNPDLYIASFDAYNRWVWDYAGRDRSRLVPVGYVPMRDLDETIAMIKSLAVLGFRNINIPAFPQSKDGISTSATVKALKSSQSSALTGDPSGETSYRDPEFDRLWQVVTDLDITLTMHLGGRVPRFGEKQHFLPDLVMSKTAMAEPVAIMIYGAVFQRFPALRLAIVESGVGWMAWMAEYMDRTWERQRHWMDSPLLEKPSLFLDKNIYASFIHDRVGILNRNLPGGKNIMWSSDYPHSETTFPHSMDVIARDFNGVPDADIDEIVCKRAERLYGLV</sequence>
<feature type="domain" description="Amidohydrolase-related" evidence="1">
    <location>
        <begin position="31"/>
        <end position="399"/>
    </location>
</feature>
<dbReference type="InterPro" id="IPR032465">
    <property type="entry name" value="ACMSD"/>
</dbReference>
<proteinExistence type="predicted"/>
<protein>
    <submittedName>
        <fullName evidence="2">Amidohydrolase</fullName>
    </submittedName>
</protein>
<dbReference type="PANTHER" id="PTHR21240:SF28">
    <property type="entry name" value="ISO-OROTATE DECARBOXYLASE (EUROFUNG)"/>
    <property type="match status" value="1"/>
</dbReference>
<reference evidence="2" key="1">
    <citation type="submission" date="2021-07" db="EMBL/GenBank/DDBJ databases">
        <title>Zhongshania sp. CAU 1632 isolated from seawater.</title>
        <authorList>
            <person name="Kim W."/>
        </authorList>
    </citation>
    <scope>NUCLEOTIDE SEQUENCE</scope>
    <source>
        <strain evidence="2">CAU 1632</strain>
    </source>
</reference>
<dbReference type="RefSeq" id="WP_219044973.1">
    <property type="nucleotide sequence ID" value="NZ_JAHWDQ010000007.1"/>
</dbReference>
<evidence type="ECO:0000259" key="1">
    <source>
        <dbReference type="Pfam" id="PF04909"/>
    </source>
</evidence>
<evidence type="ECO:0000313" key="3">
    <source>
        <dbReference type="Proteomes" id="UP001166291"/>
    </source>
</evidence>
<dbReference type="PANTHER" id="PTHR21240">
    <property type="entry name" value="2-AMINO-3-CARBOXYLMUCONATE-6-SEMIALDEHYDE DECARBOXYLASE"/>
    <property type="match status" value="1"/>
</dbReference>
<dbReference type="Pfam" id="PF04909">
    <property type="entry name" value="Amidohydro_2"/>
    <property type="match status" value="1"/>
</dbReference>
<dbReference type="InterPro" id="IPR006680">
    <property type="entry name" value="Amidohydro-rel"/>
</dbReference>
<keyword evidence="3" id="KW-1185">Reference proteome</keyword>
<accession>A0ABS6VXG9</accession>
<comment type="caution">
    <text evidence="2">The sequence shown here is derived from an EMBL/GenBank/DDBJ whole genome shotgun (WGS) entry which is preliminary data.</text>
</comment>
<name>A0ABS6VXG9_9GAMM</name>
<dbReference type="Proteomes" id="UP001166291">
    <property type="component" value="Unassembled WGS sequence"/>
</dbReference>
<evidence type="ECO:0000313" key="2">
    <source>
        <dbReference type="EMBL" id="MBW2942728.1"/>
    </source>
</evidence>